<accession>A0AAV6WTA1</accession>
<dbReference type="Proteomes" id="UP000826271">
    <property type="component" value="Unassembled WGS sequence"/>
</dbReference>
<reference evidence="2" key="1">
    <citation type="submission" date="2019-10" db="EMBL/GenBank/DDBJ databases">
        <authorList>
            <person name="Zhang R."/>
            <person name="Pan Y."/>
            <person name="Wang J."/>
            <person name="Ma R."/>
            <person name="Yu S."/>
        </authorList>
    </citation>
    <scope>NUCLEOTIDE SEQUENCE</scope>
    <source>
        <strain evidence="2">LA-IB0</strain>
        <tissue evidence="2">Leaf</tissue>
    </source>
</reference>
<proteinExistence type="predicted"/>
<dbReference type="AlphaFoldDB" id="A0AAV6WTA1"/>
<evidence type="ECO:0000313" key="2">
    <source>
        <dbReference type="EMBL" id="KAG8371059.1"/>
    </source>
</evidence>
<sequence length="174" mass="19809">MAEGTRIVELQKDVDGLKLSTERTEKSIEELRSLILDIHATIQHNPHHTGNGGQGTSGDARGESQVAKGVNGWQNGYQKPTKCSRVEFPEFFGDDLRDWAHHLASDIRGHQVEFQLAQNGVYYKRAEGSTEGRLAEKNHRAITRVLVKWFNSAEEDSSWEDLHEFQLQFTYFNP</sequence>
<dbReference type="EMBL" id="WHWC01000013">
    <property type="protein sequence ID" value="KAG8371059.1"/>
    <property type="molecule type" value="Genomic_DNA"/>
</dbReference>
<feature type="region of interest" description="Disordered" evidence="1">
    <location>
        <begin position="44"/>
        <end position="63"/>
    </location>
</feature>
<evidence type="ECO:0008006" key="4">
    <source>
        <dbReference type="Google" id="ProtNLM"/>
    </source>
</evidence>
<keyword evidence="3" id="KW-1185">Reference proteome</keyword>
<name>A0AAV6WTA1_9LAMI</name>
<protein>
    <recommendedName>
        <fullName evidence="4">Chromo domain-containing protein</fullName>
    </recommendedName>
</protein>
<organism evidence="2 3">
    <name type="scientific">Buddleja alternifolia</name>
    <dbReference type="NCBI Taxonomy" id="168488"/>
    <lineage>
        <taxon>Eukaryota</taxon>
        <taxon>Viridiplantae</taxon>
        <taxon>Streptophyta</taxon>
        <taxon>Embryophyta</taxon>
        <taxon>Tracheophyta</taxon>
        <taxon>Spermatophyta</taxon>
        <taxon>Magnoliopsida</taxon>
        <taxon>eudicotyledons</taxon>
        <taxon>Gunneridae</taxon>
        <taxon>Pentapetalae</taxon>
        <taxon>asterids</taxon>
        <taxon>lamiids</taxon>
        <taxon>Lamiales</taxon>
        <taxon>Scrophulariaceae</taxon>
        <taxon>Buddlejeae</taxon>
        <taxon>Buddleja</taxon>
    </lineage>
</organism>
<gene>
    <name evidence="2" type="ORF">BUALT_Bualt13G0047600</name>
</gene>
<evidence type="ECO:0000256" key="1">
    <source>
        <dbReference type="SAM" id="MobiDB-lite"/>
    </source>
</evidence>
<evidence type="ECO:0000313" key="3">
    <source>
        <dbReference type="Proteomes" id="UP000826271"/>
    </source>
</evidence>
<comment type="caution">
    <text evidence="2">The sequence shown here is derived from an EMBL/GenBank/DDBJ whole genome shotgun (WGS) entry which is preliminary data.</text>
</comment>